<dbReference type="Gene3D" id="2.60.40.420">
    <property type="entry name" value="Cupredoxins - blue copper proteins"/>
    <property type="match status" value="3"/>
</dbReference>
<dbReference type="GO" id="GO:0005507">
    <property type="term" value="F:copper ion binding"/>
    <property type="evidence" value="ECO:0007669"/>
    <property type="project" value="InterPro"/>
</dbReference>
<dbReference type="PANTHER" id="PTHR11709:SF2">
    <property type="entry name" value="MULTICOPPER OXIDASE LPR1"/>
    <property type="match status" value="1"/>
</dbReference>
<dbReference type="GeneID" id="60422032"/>
<dbReference type="PROSITE" id="PS00080">
    <property type="entry name" value="MULTICOPPER_OXIDASE2"/>
    <property type="match status" value="1"/>
</dbReference>
<accession>A0A654LZ40</accession>
<keyword evidence="8" id="KW-1185">Reference proteome</keyword>
<evidence type="ECO:0000259" key="5">
    <source>
        <dbReference type="Pfam" id="PF07731"/>
    </source>
</evidence>
<keyword evidence="3" id="KW-1133">Transmembrane helix</keyword>
<evidence type="ECO:0000313" key="7">
    <source>
        <dbReference type="EMBL" id="ALI36257.1"/>
    </source>
</evidence>
<dbReference type="RefSeq" id="WP_196815561.1">
    <property type="nucleotide sequence ID" value="NZ_CP012850.1"/>
</dbReference>
<keyword evidence="3" id="KW-0472">Membrane</keyword>
<dbReference type="Pfam" id="PF00394">
    <property type="entry name" value="Cu-oxidase"/>
    <property type="match status" value="1"/>
</dbReference>
<dbReference type="Proteomes" id="UP000058925">
    <property type="component" value="Chromosome"/>
</dbReference>
<evidence type="ECO:0000256" key="3">
    <source>
        <dbReference type="SAM" id="Phobius"/>
    </source>
</evidence>
<name>A0A654LZ40_9ARCH</name>
<dbReference type="InterPro" id="IPR011706">
    <property type="entry name" value="Cu-oxidase_C"/>
</dbReference>
<evidence type="ECO:0000256" key="2">
    <source>
        <dbReference type="ARBA" id="ARBA00023002"/>
    </source>
</evidence>
<feature type="domain" description="Plastocyanin-like" evidence="6">
    <location>
        <begin position="96"/>
        <end position="204"/>
    </location>
</feature>
<dbReference type="InterPro" id="IPR008972">
    <property type="entry name" value="Cupredoxin"/>
</dbReference>
<feature type="domain" description="Plastocyanin-like" evidence="4">
    <location>
        <begin position="245"/>
        <end position="323"/>
    </location>
</feature>
<dbReference type="InterPro" id="IPR045087">
    <property type="entry name" value="Cu-oxidase_fam"/>
</dbReference>
<dbReference type="InterPro" id="IPR011707">
    <property type="entry name" value="Cu-oxidase-like_N"/>
</dbReference>
<dbReference type="AlphaFoldDB" id="A0A654LZ40"/>
<feature type="transmembrane region" description="Helical" evidence="3">
    <location>
        <begin position="12"/>
        <end position="31"/>
    </location>
</feature>
<dbReference type="OrthoDB" id="12293at2157"/>
<dbReference type="CDD" id="cd13900">
    <property type="entry name" value="CuRO_3_Tth-MCO_like"/>
    <property type="match status" value="1"/>
</dbReference>
<organism evidence="7 8">
    <name type="scientific">Candidatus Nitrosocosmicus oleophilus</name>
    <dbReference type="NCBI Taxonomy" id="1353260"/>
    <lineage>
        <taxon>Archaea</taxon>
        <taxon>Nitrososphaerota</taxon>
        <taxon>Nitrososphaeria</taxon>
        <taxon>Nitrososphaerales</taxon>
        <taxon>Nitrososphaeraceae</taxon>
        <taxon>Candidatus Nitrosocosmicus</taxon>
    </lineage>
</organism>
<feature type="domain" description="Plastocyanin-like" evidence="5">
    <location>
        <begin position="384"/>
        <end position="501"/>
    </location>
</feature>
<keyword evidence="1" id="KW-0479">Metal-binding</keyword>
<dbReference type="Pfam" id="PF07731">
    <property type="entry name" value="Cu-oxidase_2"/>
    <property type="match status" value="1"/>
</dbReference>
<sequence>MIHRIGSSVNTFGLLSTFSISMFVLIMMFAFDHSNLNAFAQNQSLPFSDIYSDQVLGKINDKDHLAEMNFSKPVDVYSKDGVLKTTLVADYKIGKVDNKTTTAMVYNGSLVGPAFHVYPGDRVEIDLVNNLRESTNLHFHGLHVSPGNTSDNIFLDVQPGKTLHYILDIPKDHEPGTNWYHSHLHMLSYGQVSGGLSGLFIIEGLEELLPEPLQNITHQTIAIKDFPFDNLWVTTHDLSNTMSGHESLTVNGEVNPTINITSGETQLWRLANIGSENEYIIKLPGNTFHVIAEDGSPVWEVWNNDSLFFPSGKRFDVLVTANGSGFLPLGVPPNPFTAPYDSHVATVNIQGNQTNEKPADILPTSLIPRSDLSNATIAEHRVLNFSSNDRDYIYKINNKTFDVNRTDFKPKLGTVEEWKLVNLDKISSGNIHPFHIHINDFQVMSVNGQPYNAHGLQDTVMIPTEGDVVIRIPFDDFVGKSVFHCHLMFHGDFGMMGIFEVVK</sequence>
<dbReference type="InterPro" id="IPR002355">
    <property type="entry name" value="Cu_oxidase_Cu_BS"/>
</dbReference>
<dbReference type="EMBL" id="CP012850">
    <property type="protein sequence ID" value="ALI36257.1"/>
    <property type="molecule type" value="Genomic_DNA"/>
</dbReference>
<evidence type="ECO:0000256" key="1">
    <source>
        <dbReference type="ARBA" id="ARBA00022723"/>
    </source>
</evidence>
<dbReference type="InterPro" id="IPR001117">
    <property type="entry name" value="Cu-oxidase_2nd"/>
</dbReference>
<evidence type="ECO:0000259" key="4">
    <source>
        <dbReference type="Pfam" id="PF00394"/>
    </source>
</evidence>
<dbReference type="KEGG" id="taa:NMY3_02056"/>
<gene>
    <name evidence="7" type="primary">mco_3</name>
    <name evidence="7" type="ORF">NMY3_02056</name>
</gene>
<dbReference type="EC" id="1.-.-.-" evidence="7"/>
<evidence type="ECO:0000259" key="6">
    <source>
        <dbReference type="Pfam" id="PF07732"/>
    </source>
</evidence>
<dbReference type="GO" id="GO:0016491">
    <property type="term" value="F:oxidoreductase activity"/>
    <property type="evidence" value="ECO:0007669"/>
    <property type="project" value="UniProtKB-KW"/>
</dbReference>
<dbReference type="SUPFAM" id="SSF49503">
    <property type="entry name" value="Cupredoxins"/>
    <property type="match status" value="3"/>
</dbReference>
<reference evidence="8" key="1">
    <citation type="submission" date="2015-10" db="EMBL/GenBank/DDBJ databases">
        <title>Niche specialization of a soil ammonia-oxidizing archaeon, Candidatus Nitrosocosmicus oleophilus.</title>
        <authorList>
            <person name="Jung M.-Y."/>
            <person name="Rhee S.-K."/>
        </authorList>
    </citation>
    <scope>NUCLEOTIDE SEQUENCE [LARGE SCALE GENOMIC DNA]</scope>
    <source>
        <strain evidence="8">MY3</strain>
    </source>
</reference>
<proteinExistence type="predicted"/>
<keyword evidence="3" id="KW-0812">Transmembrane</keyword>
<dbReference type="PANTHER" id="PTHR11709">
    <property type="entry name" value="MULTI-COPPER OXIDASE"/>
    <property type="match status" value="1"/>
</dbReference>
<evidence type="ECO:0000313" key="8">
    <source>
        <dbReference type="Proteomes" id="UP000058925"/>
    </source>
</evidence>
<dbReference type="CDD" id="cd13853">
    <property type="entry name" value="CuRO_1_Tth-MCO_like"/>
    <property type="match status" value="1"/>
</dbReference>
<keyword evidence="2 7" id="KW-0560">Oxidoreductase</keyword>
<dbReference type="Pfam" id="PF07732">
    <property type="entry name" value="Cu-oxidase_3"/>
    <property type="match status" value="1"/>
</dbReference>
<protein>
    <submittedName>
        <fullName evidence="7">Multicopper oxidase mco</fullName>
        <ecNumber evidence="7">1.-.-.-</ecNumber>
    </submittedName>
</protein>